<evidence type="ECO:0000256" key="5">
    <source>
        <dbReference type="ARBA" id="ARBA00023242"/>
    </source>
</evidence>
<dbReference type="PROSITE" id="PS50048">
    <property type="entry name" value="ZN2_CY6_FUNGAL_2"/>
    <property type="match status" value="1"/>
</dbReference>
<evidence type="ECO:0000313" key="9">
    <source>
        <dbReference type="Proteomes" id="UP000191522"/>
    </source>
</evidence>
<dbReference type="EMBL" id="MDYL01000009">
    <property type="protein sequence ID" value="OQD74776.1"/>
    <property type="molecule type" value="Genomic_DNA"/>
</dbReference>
<evidence type="ECO:0000256" key="2">
    <source>
        <dbReference type="ARBA" id="ARBA00023015"/>
    </source>
</evidence>
<gene>
    <name evidence="8" type="ORF">PENDEC_c009G05487</name>
</gene>
<dbReference type="OMA" id="YAHTFAQ"/>
<evidence type="ECO:0000256" key="4">
    <source>
        <dbReference type="ARBA" id="ARBA00023163"/>
    </source>
</evidence>
<dbReference type="SUPFAM" id="SSF57701">
    <property type="entry name" value="Zn2/Cys6 DNA-binding domain"/>
    <property type="match status" value="1"/>
</dbReference>
<keyword evidence="5" id="KW-0539">Nucleus</keyword>
<dbReference type="PROSITE" id="PS00463">
    <property type="entry name" value="ZN2_CY6_FUNGAL_1"/>
    <property type="match status" value="1"/>
</dbReference>
<protein>
    <recommendedName>
        <fullName evidence="7">Zn(2)-C6 fungal-type domain-containing protein</fullName>
    </recommendedName>
</protein>
<dbReference type="GO" id="GO:0000981">
    <property type="term" value="F:DNA-binding transcription factor activity, RNA polymerase II-specific"/>
    <property type="evidence" value="ECO:0007669"/>
    <property type="project" value="InterPro"/>
</dbReference>
<keyword evidence="4" id="KW-0804">Transcription</keyword>
<comment type="caution">
    <text evidence="8">The sequence shown here is derived from an EMBL/GenBank/DDBJ whole genome shotgun (WGS) entry which is preliminary data.</text>
</comment>
<dbReference type="OrthoDB" id="10250282at2759"/>
<keyword evidence="1" id="KW-0479">Metal-binding</keyword>
<dbReference type="Pfam" id="PF00172">
    <property type="entry name" value="Zn_clus"/>
    <property type="match status" value="1"/>
</dbReference>
<proteinExistence type="predicted"/>
<name>A0A1V6PE10_PENDC</name>
<reference evidence="9" key="1">
    <citation type="journal article" date="2017" name="Nat. Microbiol.">
        <title>Global analysis of biosynthetic gene clusters reveals vast potential of secondary metabolite production in Penicillium species.</title>
        <authorList>
            <person name="Nielsen J.C."/>
            <person name="Grijseels S."/>
            <person name="Prigent S."/>
            <person name="Ji B."/>
            <person name="Dainat J."/>
            <person name="Nielsen K.F."/>
            <person name="Frisvad J.C."/>
            <person name="Workman M."/>
            <person name="Nielsen J."/>
        </authorList>
    </citation>
    <scope>NUCLEOTIDE SEQUENCE [LARGE SCALE GENOMIC DNA]</scope>
    <source>
        <strain evidence="9">IBT 11843</strain>
    </source>
</reference>
<evidence type="ECO:0000313" key="8">
    <source>
        <dbReference type="EMBL" id="OQD74776.1"/>
    </source>
</evidence>
<organism evidence="8 9">
    <name type="scientific">Penicillium decumbens</name>
    <dbReference type="NCBI Taxonomy" id="69771"/>
    <lineage>
        <taxon>Eukaryota</taxon>
        <taxon>Fungi</taxon>
        <taxon>Dikarya</taxon>
        <taxon>Ascomycota</taxon>
        <taxon>Pezizomycotina</taxon>
        <taxon>Eurotiomycetes</taxon>
        <taxon>Eurotiomycetidae</taxon>
        <taxon>Eurotiales</taxon>
        <taxon>Aspergillaceae</taxon>
        <taxon>Penicillium</taxon>
    </lineage>
</organism>
<evidence type="ECO:0000256" key="1">
    <source>
        <dbReference type="ARBA" id="ARBA00022723"/>
    </source>
</evidence>
<dbReference type="InterPro" id="IPR036864">
    <property type="entry name" value="Zn2-C6_fun-type_DNA-bd_sf"/>
</dbReference>
<keyword evidence="9" id="KW-1185">Reference proteome</keyword>
<dbReference type="PANTHER" id="PTHR47431:SF5">
    <property type="entry name" value="ZN(II)2CYS6 TRANSCRIPTION FACTOR (EUROFUNG)"/>
    <property type="match status" value="1"/>
</dbReference>
<dbReference type="STRING" id="69771.A0A1V6PE10"/>
<dbReference type="SMART" id="SM00066">
    <property type="entry name" value="GAL4"/>
    <property type="match status" value="1"/>
</dbReference>
<dbReference type="CDD" id="cd00067">
    <property type="entry name" value="GAL4"/>
    <property type="match status" value="1"/>
</dbReference>
<evidence type="ECO:0000259" key="7">
    <source>
        <dbReference type="PROSITE" id="PS50048"/>
    </source>
</evidence>
<dbReference type="InterPro" id="IPR007219">
    <property type="entry name" value="XnlR_reg_dom"/>
</dbReference>
<dbReference type="Proteomes" id="UP000191522">
    <property type="component" value="Unassembled WGS sequence"/>
</dbReference>
<dbReference type="GO" id="GO:0003677">
    <property type="term" value="F:DNA binding"/>
    <property type="evidence" value="ECO:0007669"/>
    <property type="project" value="UniProtKB-KW"/>
</dbReference>
<sequence>MVEAFQDFAAARPIRKKFAKPPVKVACLSCRASRTRCGGQEPCSNCVAKGRKCSYLPSKRGGPRKKKQKASPSPDDSQEDTQYAAVPEFEETAGMFSQIDVLSAPGAGLRHLDFGMSPMFQSYIAEGTPQMEHITSPLESTQYFVRTYGSEPEILAIAAVLALIPHPDDPEASSPTSVLQRRTYAHNFAQLANSIIEAECDLDLSSTDPGQALSSPRPSVNRERLHPRLPEDLETLLALLILSVYEYCQRGNLLKMRYRASQALALALDKSLHAYVEENEFSEAIRRAWWMTYYCVLQGSIVSTTPPTIVINDPQFITPYPRFSSDADVSIAKRCSATQFIHDLNKCLPTQSGMHYLFERMQQLDSWTNSVLVQLDILPIVSHDVDFGDQHEIITAQCVRSISRIKLSSAQIKIHRFRAFSDIPLFIKRHCDLTAANPSEHPTDLSSKSSIPSGIEHVSCPCSNLNSVHRASSTEYMTPSDSSTSDDIRPYIPHPQYPQYPFASGFPYNSQHSAQVCLRAALSISRTFETLPYPQPFPGNQQHQQNRPLPRTMPSFACCLMQSSYAMFMVFYKARVTKQLSPDSKKELANDSTDRLIEELRQGLQRIIGALSNYSIAFEALDGMRDEIQGAFHTAFPASA</sequence>
<evidence type="ECO:0000256" key="6">
    <source>
        <dbReference type="SAM" id="MobiDB-lite"/>
    </source>
</evidence>
<accession>A0A1V6PE10</accession>
<feature type="region of interest" description="Disordered" evidence="6">
    <location>
        <begin position="57"/>
        <end position="81"/>
    </location>
</feature>
<dbReference type="GO" id="GO:0008270">
    <property type="term" value="F:zinc ion binding"/>
    <property type="evidence" value="ECO:0007669"/>
    <property type="project" value="InterPro"/>
</dbReference>
<keyword evidence="3" id="KW-0238">DNA-binding</keyword>
<dbReference type="AlphaFoldDB" id="A0A1V6PE10"/>
<dbReference type="Gene3D" id="4.10.240.10">
    <property type="entry name" value="Zn(2)-C6 fungal-type DNA-binding domain"/>
    <property type="match status" value="1"/>
</dbReference>
<keyword evidence="2" id="KW-0805">Transcription regulation</keyword>
<dbReference type="Pfam" id="PF04082">
    <property type="entry name" value="Fungal_trans"/>
    <property type="match status" value="1"/>
</dbReference>
<dbReference type="PANTHER" id="PTHR47431">
    <property type="entry name" value="ZN(II)2CYS6 TRANSCRIPTION FACTOR (EUROFUNG)-RELATED"/>
    <property type="match status" value="1"/>
</dbReference>
<feature type="domain" description="Zn(2)-C6 fungal-type" evidence="7">
    <location>
        <begin position="26"/>
        <end position="55"/>
    </location>
</feature>
<dbReference type="InterPro" id="IPR001138">
    <property type="entry name" value="Zn2Cys6_DnaBD"/>
</dbReference>
<dbReference type="GO" id="GO:0006351">
    <property type="term" value="P:DNA-templated transcription"/>
    <property type="evidence" value="ECO:0007669"/>
    <property type="project" value="InterPro"/>
</dbReference>
<evidence type="ECO:0000256" key="3">
    <source>
        <dbReference type="ARBA" id="ARBA00023125"/>
    </source>
</evidence>